<name>A0A942U757_9BACI</name>
<comment type="caution">
    <text evidence="5">The sequence shown here is derived from an EMBL/GenBank/DDBJ whole genome shotgun (WGS) entry which is preliminary data.</text>
</comment>
<organism evidence="5 6">
    <name type="scientific">Neobacillus rhizophilus</name>
    <dbReference type="NCBI Taxonomy" id="2833579"/>
    <lineage>
        <taxon>Bacteria</taxon>
        <taxon>Bacillati</taxon>
        <taxon>Bacillota</taxon>
        <taxon>Bacilli</taxon>
        <taxon>Bacillales</taxon>
        <taxon>Bacillaceae</taxon>
        <taxon>Neobacillus</taxon>
    </lineage>
</organism>
<reference evidence="5" key="1">
    <citation type="submission" date="2021-05" db="EMBL/GenBank/DDBJ databases">
        <title>Novel Bacillus species.</title>
        <authorList>
            <person name="Liu G."/>
        </authorList>
    </citation>
    <scope>NUCLEOTIDE SEQUENCE</scope>
    <source>
        <strain evidence="5">FJAT-49825</strain>
    </source>
</reference>
<evidence type="ECO:0000313" key="6">
    <source>
        <dbReference type="Proteomes" id="UP000679749"/>
    </source>
</evidence>
<dbReference type="GO" id="GO:0016887">
    <property type="term" value="F:ATP hydrolysis activity"/>
    <property type="evidence" value="ECO:0007669"/>
    <property type="project" value="InterPro"/>
</dbReference>
<keyword evidence="3 5" id="KW-0067">ATP-binding</keyword>
<dbReference type="Proteomes" id="UP000679749">
    <property type="component" value="Unassembled WGS sequence"/>
</dbReference>
<dbReference type="Pfam" id="PF00005">
    <property type="entry name" value="ABC_tran"/>
    <property type="match status" value="1"/>
</dbReference>
<dbReference type="CDD" id="cd03260">
    <property type="entry name" value="ABC_PstB_phosphate_transporter"/>
    <property type="match status" value="1"/>
</dbReference>
<dbReference type="Gene3D" id="3.40.50.300">
    <property type="entry name" value="P-loop containing nucleotide triphosphate hydrolases"/>
    <property type="match status" value="1"/>
</dbReference>
<dbReference type="GO" id="GO:0016020">
    <property type="term" value="C:membrane"/>
    <property type="evidence" value="ECO:0007669"/>
    <property type="project" value="InterPro"/>
</dbReference>
<dbReference type="SMART" id="SM00382">
    <property type="entry name" value="AAA"/>
    <property type="match status" value="1"/>
</dbReference>
<dbReference type="PROSITE" id="PS00211">
    <property type="entry name" value="ABC_TRANSPORTER_1"/>
    <property type="match status" value="1"/>
</dbReference>
<dbReference type="InterPro" id="IPR027417">
    <property type="entry name" value="P-loop_NTPase"/>
</dbReference>
<keyword evidence="6" id="KW-1185">Reference proteome</keyword>
<evidence type="ECO:0000256" key="1">
    <source>
        <dbReference type="ARBA" id="ARBA00022448"/>
    </source>
</evidence>
<dbReference type="PANTHER" id="PTHR43423">
    <property type="entry name" value="ABC TRANSPORTER I FAMILY MEMBER 17"/>
    <property type="match status" value="1"/>
</dbReference>
<proteinExistence type="predicted"/>
<dbReference type="GO" id="GO:0005524">
    <property type="term" value="F:ATP binding"/>
    <property type="evidence" value="ECO:0007669"/>
    <property type="project" value="UniProtKB-KW"/>
</dbReference>
<dbReference type="InterPro" id="IPR003439">
    <property type="entry name" value="ABC_transporter-like_ATP-bd"/>
</dbReference>
<gene>
    <name evidence="5" type="ORF">KHA99_09690</name>
</gene>
<sequence>MLHKEVNRMKPAIQFKDVNYSIDGQPILRNISGAFYDGEITTLVGPSGAGKTTLLKLCNGLLSPNDGDIMIHDQTINDYDPVELRRTVGMALQSAPMIDGSVHKNLALPLELQGKRLPDIQAIDLLNDVGLSEDFLQRNSKELSGGQRQKVSIARTLVNHPQILLLDEITSSLDQVSQKEIEELIVKINRKYGVTIVWITHDLKQALNVGTYTWVMMAGEIVETGKSELLESPSNERVRQFVKGELG</sequence>
<dbReference type="GO" id="GO:0035435">
    <property type="term" value="P:phosphate ion transmembrane transport"/>
    <property type="evidence" value="ECO:0007669"/>
    <property type="project" value="InterPro"/>
</dbReference>
<dbReference type="PROSITE" id="PS50893">
    <property type="entry name" value="ABC_TRANSPORTER_2"/>
    <property type="match status" value="1"/>
</dbReference>
<dbReference type="InterPro" id="IPR003593">
    <property type="entry name" value="AAA+_ATPase"/>
</dbReference>
<dbReference type="InterPro" id="IPR017871">
    <property type="entry name" value="ABC_transporter-like_CS"/>
</dbReference>
<evidence type="ECO:0000259" key="4">
    <source>
        <dbReference type="PROSITE" id="PS50893"/>
    </source>
</evidence>
<protein>
    <submittedName>
        <fullName evidence="5">Phosphate ABC transporter ATP-binding protein</fullName>
    </submittedName>
</protein>
<evidence type="ECO:0000256" key="2">
    <source>
        <dbReference type="ARBA" id="ARBA00022741"/>
    </source>
</evidence>
<dbReference type="SUPFAM" id="SSF52540">
    <property type="entry name" value="P-loop containing nucleoside triphosphate hydrolases"/>
    <property type="match status" value="1"/>
</dbReference>
<dbReference type="AlphaFoldDB" id="A0A942U757"/>
<accession>A0A942U757</accession>
<evidence type="ECO:0000313" key="5">
    <source>
        <dbReference type="EMBL" id="MBS4212719.1"/>
    </source>
</evidence>
<dbReference type="GO" id="GO:0005315">
    <property type="term" value="F:phosphate transmembrane transporter activity"/>
    <property type="evidence" value="ECO:0007669"/>
    <property type="project" value="InterPro"/>
</dbReference>
<feature type="domain" description="ABC transporter" evidence="4">
    <location>
        <begin position="13"/>
        <end position="242"/>
    </location>
</feature>
<dbReference type="PANTHER" id="PTHR43423:SF1">
    <property type="entry name" value="ABC TRANSPORTER I FAMILY MEMBER 17"/>
    <property type="match status" value="1"/>
</dbReference>
<keyword evidence="1" id="KW-0813">Transport</keyword>
<dbReference type="InterPro" id="IPR005670">
    <property type="entry name" value="PstB-like"/>
</dbReference>
<keyword evidence="2" id="KW-0547">Nucleotide-binding</keyword>
<dbReference type="EMBL" id="JAGYPF010000002">
    <property type="protein sequence ID" value="MBS4212719.1"/>
    <property type="molecule type" value="Genomic_DNA"/>
</dbReference>
<evidence type="ECO:0000256" key="3">
    <source>
        <dbReference type="ARBA" id="ARBA00022840"/>
    </source>
</evidence>